<keyword evidence="1" id="KW-0812">Transmembrane</keyword>
<dbReference type="PANTHER" id="PTHR35755">
    <property type="entry name" value="PROTEIN, PUTATIVE-RELATED"/>
    <property type="match status" value="1"/>
</dbReference>
<keyword evidence="1" id="KW-1133">Transmembrane helix</keyword>
<gene>
    <name evidence="2" type="ORF">Ccrd_012224</name>
</gene>
<name>A0A103YHY9_CYNCS</name>
<dbReference type="Proteomes" id="UP000243975">
    <property type="component" value="Unassembled WGS sequence"/>
</dbReference>
<sequence>MAIQHEITRQTQTKILDTAPFMVLLLIAAHVFALVYGIYKLATSKLPQRRIETIKKRINRNEDVRMDRNMITDVKENVRERASARAKTIKNVTPSLFTCKVAKVVHIFFTLWIEQPEKDNKKELDSAAEEPVYYAYNNWRYEECCHCV</sequence>
<accession>A0A103YHY9</accession>
<dbReference type="AlphaFoldDB" id="A0A103YHY9"/>
<keyword evidence="3" id="KW-1185">Reference proteome</keyword>
<comment type="caution">
    <text evidence="2">The sequence shown here is derived from an EMBL/GenBank/DDBJ whole genome shotgun (WGS) entry which is preliminary data.</text>
</comment>
<dbReference type="EMBL" id="LEKV01001063">
    <property type="protein sequence ID" value="KVI09397.1"/>
    <property type="molecule type" value="Genomic_DNA"/>
</dbReference>
<evidence type="ECO:0000313" key="2">
    <source>
        <dbReference type="EMBL" id="KVI09397.1"/>
    </source>
</evidence>
<dbReference type="PANTHER" id="PTHR35755:SF3">
    <property type="entry name" value="EXPRESSED PROTEIN"/>
    <property type="match status" value="1"/>
</dbReference>
<keyword evidence="1" id="KW-0472">Membrane</keyword>
<dbReference type="Gramene" id="KVI09397">
    <property type="protein sequence ID" value="KVI09397"/>
    <property type="gene ID" value="Ccrd_012224"/>
</dbReference>
<feature type="transmembrane region" description="Helical" evidence="1">
    <location>
        <begin position="19"/>
        <end position="39"/>
    </location>
</feature>
<feature type="non-terminal residue" evidence="2">
    <location>
        <position position="1"/>
    </location>
</feature>
<evidence type="ECO:0000256" key="1">
    <source>
        <dbReference type="SAM" id="Phobius"/>
    </source>
</evidence>
<reference evidence="2 3" key="1">
    <citation type="journal article" date="2016" name="Sci. Rep.">
        <title>The genome sequence of the outbreeding globe artichoke constructed de novo incorporating a phase-aware low-pass sequencing strategy of F1 progeny.</title>
        <authorList>
            <person name="Scaglione D."/>
            <person name="Reyes-Chin-Wo S."/>
            <person name="Acquadro A."/>
            <person name="Froenicke L."/>
            <person name="Portis E."/>
            <person name="Beitel C."/>
            <person name="Tirone M."/>
            <person name="Mauro R."/>
            <person name="Lo Monaco A."/>
            <person name="Mauromicale G."/>
            <person name="Faccioli P."/>
            <person name="Cattivelli L."/>
            <person name="Rieseberg L."/>
            <person name="Michelmore R."/>
            <person name="Lanteri S."/>
        </authorList>
    </citation>
    <scope>NUCLEOTIDE SEQUENCE [LARGE SCALE GENOMIC DNA]</scope>
    <source>
        <strain evidence="2">2C</strain>
    </source>
</reference>
<proteinExistence type="predicted"/>
<organism evidence="2 3">
    <name type="scientific">Cynara cardunculus var. scolymus</name>
    <name type="common">Globe artichoke</name>
    <name type="synonym">Cynara scolymus</name>
    <dbReference type="NCBI Taxonomy" id="59895"/>
    <lineage>
        <taxon>Eukaryota</taxon>
        <taxon>Viridiplantae</taxon>
        <taxon>Streptophyta</taxon>
        <taxon>Embryophyta</taxon>
        <taxon>Tracheophyta</taxon>
        <taxon>Spermatophyta</taxon>
        <taxon>Magnoliopsida</taxon>
        <taxon>eudicotyledons</taxon>
        <taxon>Gunneridae</taxon>
        <taxon>Pentapetalae</taxon>
        <taxon>asterids</taxon>
        <taxon>campanulids</taxon>
        <taxon>Asterales</taxon>
        <taxon>Asteraceae</taxon>
        <taxon>Carduoideae</taxon>
        <taxon>Cardueae</taxon>
        <taxon>Carduinae</taxon>
        <taxon>Cynara</taxon>
    </lineage>
</organism>
<protein>
    <submittedName>
        <fullName evidence="2">Uncharacterized protein</fullName>
    </submittedName>
</protein>
<evidence type="ECO:0000313" key="3">
    <source>
        <dbReference type="Proteomes" id="UP000243975"/>
    </source>
</evidence>